<comment type="caution">
    <text evidence="1">The sequence shown here is derived from an EMBL/GenBank/DDBJ whole genome shotgun (WGS) entry which is preliminary data.</text>
</comment>
<accession>A0A4Z1I4E5</accession>
<sequence>MAEDHSIKVLMLAFLYPDVVQTLPDFNGKAGPIVRTSIGDSGTHLIGTFGMTTGKSGESWHTF</sequence>
<reference evidence="1 2" key="1">
    <citation type="submission" date="2017-12" db="EMBL/GenBank/DDBJ databases">
        <title>Comparative genomics of Botrytis spp.</title>
        <authorList>
            <person name="Valero-Jimenez C.A."/>
            <person name="Tapia P."/>
            <person name="Veloso J."/>
            <person name="Silva-Moreno E."/>
            <person name="Staats M."/>
            <person name="Valdes J.H."/>
            <person name="Van Kan J.A.L."/>
        </authorList>
    </citation>
    <scope>NUCLEOTIDE SEQUENCE [LARGE SCALE GENOMIC DNA]</scope>
    <source>
        <strain evidence="1 2">MUCL2120</strain>
    </source>
</reference>
<gene>
    <name evidence="1" type="ORF">BOTNAR_0222g00090</name>
</gene>
<dbReference type="AlphaFoldDB" id="A0A4Z1I4E5"/>
<evidence type="ECO:0000313" key="2">
    <source>
        <dbReference type="Proteomes" id="UP000297452"/>
    </source>
</evidence>
<keyword evidence="2" id="KW-1185">Reference proteome</keyword>
<name>A0A4Z1I4E5_9HELO</name>
<dbReference type="Proteomes" id="UP000297452">
    <property type="component" value="Unassembled WGS sequence"/>
</dbReference>
<evidence type="ECO:0000313" key="1">
    <source>
        <dbReference type="EMBL" id="TGO56489.1"/>
    </source>
</evidence>
<organism evidence="1 2">
    <name type="scientific">Botryotinia narcissicola</name>
    <dbReference type="NCBI Taxonomy" id="278944"/>
    <lineage>
        <taxon>Eukaryota</taxon>
        <taxon>Fungi</taxon>
        <taxon>Dikarya</taxon>
        <taxon>Ascomycota</taxon>
        <taxon>Pezizomycotina</taxon>
        <taxon>Leotiomycetes</taxon>
        <taxon>Helotiales</taxon>
        <taxon>Sclerotiniaceae</taxon>
        <taxon>Botryotinia</taxon>
    </lineage>
</organism>
<protein>
    <submittedName>
        <fullName evidence="1">Uncharacterized protein</fullName>
    </submittedName>
</protein>
<proteinExistence type="predicted"/>
<dbReference type="EMBL" id="PQXJ01000222">
    <property type="protein sequence ID" value="TGO56489.1"/>
    <property type="molecule type" value="Genomic_DNA"/>
</dbReference>